<proteinExistence type="predicted"/>
<feature type="transmembrane region" description="Helical" evidence="5">
    <location>
        <begin position="195"/>
        <end position="217"/>
    </location>
</feature>
<comment type="subcellular location">
    <subcellularLocation>
        <location evidence="1">Membrane</location>
    </subcellularLocation>
</comment>
<dbReference type="SMART" id="SM00409">
    <property type="entry name" value="IG"/>
    <property type="match status" value="1"/>
</dbReference>
<evidence type="ECO:0000256" key="2">
    <source>
        <dbReference type="ARBA" id="ARBA00023136"/>
    </source>
</evidence>
<dbReference type="InterPro" id="IPR003599">
    <property type="entry name" value="Ig_sub"/>
</dbReference>
<protein>
    <submittedName>
        <fullName evidence="7">CD276 molecule</fullName>
    </submittedName>
</protein>
<dbReference type="SMART" id="SM00406">
    <property type="entry name" value="IGv"/>
    <property type="match status" value="1"/>
</dbReference>
<reference evidence="7" key="1">
    <citation type="submission" date="2025-08" db="UniProtKB">
        <authorList>
            <consortium name="Ensembl"/>
        </authorList>
    </citation>
    <scope>IDENTIFICATION</scope>
</reference>
<name>A0A8B9K9Y2_ASTMX</name>
<dbReference type="InterPro" id="IPR050504">
    <property type="entry name" value="IgSF_BTN/MOG"/>
</dbReference>
<keyword evidence="5" id="KW-1133">Transmembrane helix</keyword>
<evidence type="ECO:0000256" key="4">
    <source>
        <dbReference type="SAM" id="MobiDB-lite"/>
    </source>
</evidence>
<dbReference type="Pfam" id="PF07686">
    <property type="entry name" value="V-set"/>
    <property type="match status" value="1"/>
</dbReference>
<dbReference type="GO" id="GO:0050852">
    <property type="term" value="P:T cell receptor signaling pathway"/>
    <property type="evidence" value="ECO:0007669"/>
    <property type="project" value="TreeGrafter"/>
</dbReference>
<feature type="region of interest" description="Disordered" evidence="4">
    <location>
        <begin position="143"/>
        <end position="163"/>
    </location>
</feature>
<evidence type="ECO:0000256" key="5">
    <source>
        <dbReference type="SAM" id="Phobius"/>
    </source>
</evidence>
<dbReference type="Proteomes" id="UP000694621">
    <property type="component" value="Unplaced"/>
</dbReference>
<dbReference type="InterPro" id="IPR013783">
    <property type="entry name" value="Ig-like_fold"/>
</dbReference>
<dbReference type="InterPro" id="IPR036179">
    <property type="entry name" value="Ig-like_dom_sf"/>
</dbReference>
<dbReference type="PANTHER" id="PTHR24100:SF155">
    <property type="entry name" value="CD276 ANTIGEN"/>
    <property type="match status" value="1"/>
</dbReference>
<sequence length="246" mass="26034">MVAAACGSGGITPACLKVHVPDSPVVALFGTDMVLNCSFSGVNSFNQSQLSVFWQLADTQQSVHSYSEGRDPLTGRDERFANRTSLFSDQLALGNASLLLRSVRVADEGTYTCFVRVEAYDKASIAMQVAGNLQSETEVIDSVPSLSSSSSGEQIPPGESLTNTPPPVSIHLHPSPVSPAGARGCQVIGSSFPPVALWVTVGLAVCLLVLLVALAVVCHRKIKESCEEIRAEHHRVLVGCKIAMNT</sequence>
<dbReference type="FunFam" id="2.60.40.10:FF:000438">
    <property type="entry name" value="CD276 antigen"/>
    <property type="match status" value="1"/>
</dbReference>
<evidence type="ECO:0000256" key="3">
    <source>
        <dbReference type="ARBA" id="ARBA00023319"/>
    </source>
</evidence>
<evidence type="ECO:0000259" key="6">
    <source>
        <dbReference type="PROSITE" id="PS50835"/>
    </source>
</evidence>
<dbReference type="SUPFAM" id="SSF48726">
    <property type="entry name" value="Immunoglobulin"/>
    <property type="match status" value="1"/>
</dbReference>
<accession>A0A8B9K9Y2</accession>
<evidence type="ECO:0000256" key="1">
    <source>
        <dbReference type="ARBA" id="ARBA00004370"/>
    </source>
</evidence>
<dbReference type="InterPro" id="IPR013106">
    <property type="entry name" value="Ig_V-set"/>
</dbReference>
<organism evidence="7 8">
    <name type="scientific">Astyanax mexicanus</name>
    <name type="common">Blind cave fish</name>
    <name type="synonym">Astyanax fasciatus mexicanus</name>
    <dbReference type="NCBI Taxonomy" id="7994"/>
    <lineage>
        <taxon>Eukaryota</taxon>
        <taxon>Metazoa</taxon>
        <taxon>Chordata</taxon>
        <taxon>Craniata</taxon>
        <taxon>Vertebrata</taxon>
        <taxon>Euteleostomi</taxon>
        <taxon>Actinopterygii</taxon>
        <taxon>Neopterygii</taxon>
        <taxon>Teleostei</taxon>
        <taxon>Ostariophysi</taxon>
        <taxon>Characiformes</taxon>
        <taxon>Characoidei</taxon>
        <taxon>Acestrorhamphidae</taxon>
        <taxon>Acestrorhamphinae</taxon>
        <taxon>Astyanax</taxon>
    </lineage>
</organism>
<dbReference type="PROSITE" id="PS50835">
    <property type="entry name" value="IG_LIKE"/>
    <property type="match status" value="1"/>
</dbReference>
<keyword evidence="5" id="KW-0812">Transmembrane</keyword>
<evidence type="ECO:0000313" key="8">
    <source>
        <dbReference type="Proteomes" id="UP000694621"/>
    </source>
</evidence>
<dbReference type="GO" id="GO:0005102">
    <property type="term" value="F:signaling receptor binding"/>
    <property type="evidence" value="ECO:0007669"/>
    <property type="project" value="TreeGrafter"/>
</dbReference>
<feature type="domain" description="Ig-like" evidence="6">
    <location>
        <begin position="13"/>
        <end position="126"/>
    </location>
</feature>
<dbReference type="GO" id="GO:0009897">
    <property type="term" value="C:external side of plasma membrane"/>
    <property type="evidence" value="ECO:0007669"/>
    <property type="project" value="TreeGrafter"/>
</dbReference>
<dbReference type="InterPro" id="IPR007110">
    <property type="entry name" value="Ig-like_dom"/>
</dbReference>
<dbReference type="PANTHER" id="PTHR24100">
    <property type="entry name" value="BUTYROPHILIN"/>
    <property type="match status" value="1"/>
</dbReference>
<dbReference type="AlphaFoldDB" id="A0A8B9K9Y2"/>
<dbReference type="GO" id="GO:0001817">
    <property type="term" value="P:regulation of cytokine production"/>
    <property type="evidence" value="ECO:0007669"/>
    <property type="project" value="TreeGrafter"/>
</dbReference>
<evidence type="ECO:0000313" key="7">
    <source>
        <dbReference type="Ensembl" id="ENSAMXP00005032747.1"/>
    </source>
</evidence>
<dbReference type="Gene3D" id="2.60.40.10">
    <property type="entry name" value="Immunoglobulins"/>
    <property type="match status" value="1"/>
</dbReference>
<dbReference type="Ensembl" id="ENSAMXT00005035792.1">
    <property type="protein sequence ID" value="ENSAMXP00005032747.1"/>
    <property type="gene ID" value="ENSAMXG00005015931.1"/>
</dbReference>
<keyword evidence="2 5" id="KW-0472">Membrane</keyword>
<keyword evidence="3" id="KW-0393">Immunoglobulin domain</keyword>